<sequence>MYHNVLFKEYVVDDEVLSCKLTADNRSGKYKRNYTFKEQEIGSLVINLEE</sequence>
<gene>
    <name evidence="1" type="ORF">SAMN05660236_0739</name>
</gene>
<reference evidence="1 2" key="1">
    <citation type="submission" date="2017-02" db="EMBL/GenBank/DDBJ databases">
        <authorList>
            <person name="Peterson S.W."/>
        </authorList>
    </citation>
    <scope>NUCLEOTIDE SEQUENCE [LARGE SCALE GENOMIC DNA]</scope>
    <source>
        <strain evidence="1 2">DSM 25262</strain>
    </source>
</reference>
<accession>A0A1T5J4V2</accession>
<dbReference type="EMBL" id="FUZU01000001">
    <property type="protein sequence ID" value="SKC46228.1"/>
    <property type="molecule type" value="Genomic_DNA"/>
</dbReference>
<dbReference type="AlphaFoldDB" id="A0A1T5J4V2"/>
<name>A0A1T5J4V2_9BACT</name>
<evidence type="ECO:0000313" key="1">
    <source>
        <dbReference type="EMBL" id="SKC46228.1"/>
    </source>
</evidence>
<keyword evidence="2" id="KW-1185">Reference proteome</keyword>
<proteinExistence type="predicted"/>
<evidence type="ECO:0000313" key="2">
    <source>
        <dbReference type="Proteomes" id="UP000190961"/>
    </source>
</evidence>
<protein>
    <submittedName>
        <fullName evidence="1">Uncharacterized protein</fullName>
    </submittedName>
</protein>
<organism evidence="1 2">
    <name type="scientific">Ohtaekwangia koreensis</name>
    <dbReference type="NCBI Taxonomy" id="688867"/>
    <lineage>
        <taxon>Bacteria</taxon>
        <taxon>Pseudomonadati</taxon>
        <taxon>Bacteroidota</taxon>
        <taxon>Cytophagia</taxon>
        <taxon>Cytophagales</taxon>
        <taxon>Fulvivirgaceae</taxon>
        <taxon>Ohtaekwangia</taxon>
    </lineage>
</organism>
<dbReference type="Proteomes" id="UP000190961">
    <property type="component" value="Unassembled WGS sequence"/>
</dbReference>